<evidence type="ECO:0000313" key="7">
    <source>
        <dbReference type="EMBL" id="EEP67892.1"/>
    </source>
</evidence>
<comment type="subcellular location">
    <subcellularLocation>
        <location evidence="1">Cell membrane</location>
        <topology evidence="1">Multi-pass membrane protein</topology>
    </subcellularLocation>
</comment>
<name>C4GJC0_9NEIS</name>
<evidence type="ECO:0000256" key="6">
    <source>
        <dbReference type="SAM" id="Phobius"/>
    </source>
</evidence>
<evidence type="ECO:0000313" key="8">
    <source>
        <dbReference type="Proteomes" id="UP000003009"/>
    </source>
</evidence>
<dbReference type="STRING" id="629741.GCWU000324_02143"/>
<dbReference type="InterPro" id="IPR001123">
    <property type="entry name" value="LeuE-type"/>
</dbReference>
<dbReference type="GO" id="GO:0005886">
    <property type="term" value="C:plasma membrane"/>
    <property type="evidence" value="ECO:0007669"/>
    <property type="project" value="UniProtKB-SubCell"/>
</dbReference>
<proteinExistence type="predicted"/>
<feature type="transmembrane region" description="Helical" evidence="6">
    <location>
        <begin position="130"/>
        <end position="149"/>
    </location>
</feature>
<dbReference type="PIRSF" id="PIRSF006324">
    <property type="entry name" value="LeuE"/>
    <property type="match status" value="1"/>
</dbReference>
<feature type="transmembrane region" description="Helical" evidence="6">
    <location>
        <begin position="155"/>
        <end position="176"/>
    </location>
</feature>
<accession>C4GJC0</accession>
<evidence type="ECO:0000256" key="4">
    <source>
        <dbReference type="ARBA" id="ARBA00022989"/>
    </source>
</evidence>
<dbReference type="AlphaFoldDB" id="C4GJC0"/>
<dbReference type="Proteomes" id="UP000003009">
    <property type="component" value="Unassembled WGS sequence"/>
</dbReference>
<feature type="transmembrane region" description="Helical" evidence="6">
    <location>
        <begin position="39"/>
        <end position="57"/>
    </location>
</feature>
<keyword evidence="4 6" id="KW-1133">Transmembrane helix</keyword>
<comment type="caution">
    <text evidence="7">The sequence shown here is derived from an EMBL/GenBank/DDBJ whole genome shotgun (WGS) entry which is preliminary data.</text>
</comment>
<protein>
    <submittedName>
        <fullName evidence="7">Homoserine/Threonine efflux protein</fullName>
    </submittedName>
</protein>
<feature type="transmembrane region" description="Helical" evidence="6">
    <location>
        <begin position="63"/>
        <end position="87"/>
    </location>
</feature>
<dbReference type="GeneID" id="84905920"/>
<sequence length="207" mass="22208">MTFWHGFILITGIHILGAMSPGPDFVFISQQALGQGRRIGLISSLGVALGLGIHIAYSVLGMAALIASAAWLLTAVKIIGGAYLIYLGYKGIRAKAKGEITEISAAKAAPQSARTALIKGFLCNVLNPKAPVYFVSIFTIVLSPTMPTWQLAVYGAWMMVLQFAWFALVTFLLSMPAVNQRFQKAGHWIDRVLGVAMTALGIKVIIS</sequence>
<dbReference type="PANTHER" id="PTHR30086">
    <property type="entry name" value="ARGININE EXPORTER PROTEIN ARGO"/>
    <property type="match status" value="1"/>
</dbReference>
<gene>
    <name evidence="7" type="ORF">GCWU000324_02143</name>
</gene>
<dbReference type="OrthoDB" id="9804822at2"/>
<organism evidence="7 8">
    <name type="scientific">Kingella oralis ATCC 51147</name>
    <dbReference type="NCBI Taxonomy" id="629741"/>
    <lineage>
        <taxon>Bacteria</taxon>
        <taxon>Pseudomonadati</taxon>
        <taxon>Pseudomonadota</taxon>
        <taxon>Betaproteobacteria</taxon>
        <taxon>Neisseriales</taxon>
        <taxon>Neisseriaceae</taxon>
        <taxon>Kingella</taxon>
    </lineage>
</organism>
<evidence type="ECO:0000256" key="1">
    <source>
        <dbReference type="ARBA" id="ARBA00004651"/>
    </source>
</evidence>
<dbReference type="HOGENOM" id="CLU_079569_0_1_4"/>
<dbReference type="Pfam" id="PF01810">
    <property type="entry name" value="LysE"/>
    <property type="match status" value="1"/>
</dbReference>
<reference evidence="7" key="1">
    <citation type="submission" date="2009-04" db="EMBL/GenBank/DDBJ databases">
        <authorList>
            <person name="Weinstock G."/>
            <person name="Sodergren E."/>
            <person name="Clifton S."/>
            <person name="Fulton L."/>
            <person name="Fulton B."/>
            <person name="Courtney L."/>
            <person name="Fronick C."/>
            <person name="Harrison M."/>
            <person name="Strong C."/>
            <person name="Farmer C."/>
            <person name="Delahaunty K."/>
            <person name="Markovic C."/>
            <person name="Hall O."/>
            <person name="Minx P."/>
            <person name="Tomlinson C."/>
            <person name="Mitreva M."/>
            <person name="Nelson J."/>
            <person name="Hou S."/>
            <person name="Wollam A."/>
            <person name="Pepin K.H."/>
            <person name="Johnson M."/>
            <person name="Bhonagiri V."/>
            <person name="Nash W.E."/>
            <person name="Warren W."/>
            <person name="Chinwalla A."/>
            <person name="Mardis E.R."/>
            <person name="Wilson R.K."/>
        </authorList>
    </citation>
    <scope>NUCLEOTIDE SEQUENCE [LARGE SCALE GENOMIC DNA]</scope>
    <source>
        <strain evidence="7">ATCC 51147</strain>
    </source>
</reference>
<keyword evidence="2" id="KW-1003">Cell membrane</keyword>
<evidence type="ECO:0000256" key="3">
    <source>
        <dbReference type="ARBA" id="ARBA00022692"/>
    </source>
</evidence>
<dbReference type="PANTHER" id="PTHR30086:SF20">
    <property type="entry name" value="ARGININE EXPORTER PROTEIN ARGO-RELATED"/>
    <property type="match status" value="1"/>
</dbReference>
<dbReference type="RefSeq" id="WP_003797146.1">
    <property type="nucleotide sequence ID" value="NZ_GG665872.1"/>
</dbReference>
<dbReference type="EMBL" id="ACJW02000003">
    <property type="protein sequence ID" value="EEP67892.1"/>
    <property type="molecule type" value="Genomic_DNA"/>
</dbReference>
<keyword evidence="8" id="KW-1185">Reference proteome</keyword>
<keyword evidence="5 6" id="KW-0472">Membrane</keyword>
<keyword evidence="3 6" id="KW-0812">Transmembrane</keyword>
<evidence type="ECO:0000256" key="5">
    <source>
        <dbReference type="ARBA" id="ARBA00023136"/>
    </source>
</evidence>
<evidence type="ECO:0000256" key="2">
    <source>
        <dbReference type="ARBA" id="ARBA00022475"/>
    </source>
</evidence>
<feature type="transmembrane region" description="Helical" evidence="6">
    <location>
        <begin position="6"/>
        <end position="27"/>
    </location>
</feature>
<dbReference type="GO" id="GO:0015171">
    <property type="term" value="F:amino acid transmembrane transporter activity"/>
    <property type="evidence" value="ECO:0007669"/>
    <property type="project" value="TreeGrafter"/>
</dbReference>